<keyword evidence="1" id="KW-0031">Aminopeptidase</keyword>
<dbReference type="AlphaFoldDB" id="A0A9N9TZE1"/>
<evidence type="ECO:0000313" key="8">
    <source>
        <dbReference type="EMBL" id="CAG9865296.1"/>
    </source>
</evidence>
<dbReference type="Pfam" id="PF21646">
    <property type="entry name" value="ACTMAP-like_C"/>
    <property type="match status" value="1"/>
</dbReference>
<comment type="similarity">
    <text evidence="4">Belongs to the ACTMAP family.</text>
</comment>
<reference evidence="8" key="1">
    <citation type="submission" date="2022-01" db="EMBL/GenBank/DDBJ databases">
        <authorList>
            <person name="King R."/>
        </authorList>
    </citation>
    <scope>NUCLEOTIDE SEQUENCE</scope>
</reference>
<evidence type="ECO:0000256" key="3">
    <source>
        <dbReference type="ARBA" id="ARBA00022801"/>
    </source>
</evidence>
<dbReference type="PANTHER" id="PTHR28631">
    <property type="entry name" value="UPF0692 PROTEIN C19ORF54"/>
    <property type="match status" value="1"/>
</dbReference>
<gene>
    <name evidence="8" type="ORF">PHYEVI_LOCUS11534</name>
</gene>
<dbReference type="OrthoDB" id="198816at2759"/>
<keyword evidence="3" id="KW-0378">Hydrolase</keyword>
<organism evidence="8 9">
    <name type="scientific">Phyllotreta striolata</name>
    <name type="common">Striped flea beetle</name>
    <name type="synonym">Crioceris striolata</name>
    <dbReference type="NCBI Taxonomy" id="444603"/>
    <lineage>
        <taxon>Eukaryota</taxon>
        <taxon>Metazoa</taxon>
        <taxon>Ecdysozoa</taxon>
        <taxon>Arthropoda</taxon>
        <taxon>Hexapoda</taxon>
        <taxon>Insecta</taxon>
        <taxon>Pterygota</taxon>
        <taxon>Neoptera</taxon>
        <taxon>Endopterygota</taxon>
        <taxon>Coleoptera</taxon>
        <taxon>Polyphaga</taxon>
        <taxon>Cucujiformia</taxon>
        <taxon>Chrysomeloidea</taxon>
        <taxon>Chrysomelidae</taxon>
        <taxon>Galerucinae</taxon>
        <taxon>Alticini</taxon>
        <taxon>Phyllotreta</taxon>
    </lineage>
</organism>
<keyword evidence="2" id="KW-0645">Protease</keyword>
<proteinExistence type="inferred from homology"/>
<evidence type="ECO:0000256" key="6">
    <source>
        <dbReference type="ARBA" id="ARBA00034908"/>
    </source>
</evidence>
<evidence type="ECO:0000256" key="5">
    <source>
        <dbReference type="ARBA" id="ARBA00034848"/>
    </source>
</evidence>
<accession>A0A9N9TZE1</accession>
<evidence type="ECO:0000313" key="9">
    <source>
        <dbReference type="Proteomes" id="UP001153712"/>
    </source>
</evidence>
<protein>
    <recommendedName>
        <fullName evidence="5">Actin maturation protease</fullName>
    </recommendedName>
    <alternativeName>
        <fullName evidence="6">Actin aminopeptidase ACTMAP</fullName>
    </alternativeName>
</protein>
<dbReference type="Proteomes" id="UP001153712">
    <property type="component" value="Chromosome 9"/>
</dbReference>
<evidence type="ECO:0000256" key="7">
    <source>
        <dbReference type="ARBA" id="ARBA00049041"/>
    </source>
</evidence>
<comment type="catalytic activity">
    <reaction evidence="7">
        <text>N-terminal N(alpha)-acetyl-L-cysteinyl-L-aspartyl-[protein] + H2O = N-terminal L-aspartyl-[protein] + N-acetyl-L-cysteine</text>
        <dbReference type="Rhea" id="RHEA:74579"/>
        <dbReference type="Rhea" id="RHEA-COMP:12669"/>
        <dbReference type="Rhea" id="RHEA-COMP:18395"/>
        <dbReference type="ChEBI" id="CHEBI:15377"/>
        <dbReference type="ChEBI" id="CHEBI:64720"/>
        <dbReference type="ChEBI" id="CHEBI:78236"/>
        <dbReference type="ChEBI" id="CHEBI:193599"/>
    </reaction>
    <physiologicalReaction direction="left-to-right" evidence="7">
        <dbReference type="Rhea" id="RHEA:74580"/>
    </physiologicalReaction>
</comment>
<dbReference type="InterPro" id="IPR040043">
    <property type="entry name" value="ACTMAP"/>
</dbReference>
<evidence type="ECO:0000256" key="4">
    <source>
        <dbReference type="ARBA" id="ARBA00034725"/>
    </source>
</evidence>
<dbReference type="EMBL" id="OU900102">
    <property type="protein sequence ID" value="CAG9865296.1"/>
    <property type="molecule type" value="Genomic_DNA"/>
</dbReference>
<evidence type="ECO:0000256" key="1">
    <source>
        <dbReference type="ARBA" id="ARBA00022438"/>
    </source>
</evidence>
<evidence type="ECO:0000256" key="2">
    <source>
        <dbReference type="ARBA" id="ARBA00022670"/>
    </source>
</evidence>
<keyword evidence="9" id="KW-1185">Reference proteome</keyword>
<dbReference type="PANTHER" id="PTHR28631:SF1">
    <property type="entry name" value="ACTIN MATURATION PROTEASE"/>
    <property type="match status" value="1"/>
</dbReference>
<dbReference type="GO" id="GO:0004177">
    <property type="term" value="F:aminopeptidase activity"/>
    <property type="evidence" value="ECO:0007669"/>
    <property type="project" value="UniProtKB-KW"/>
</dbReference>
<name>A0A9N9TZE1_PHYSR</name>
<dbReference type="GO" id="GO:0006508">
    <property type="term" value="P:proteolysis"/>
    <property type="evidence" value="ECO:0007669"/>
    <property type="project" value="UniProtKB-KW"/>
</dbReference>
<sequence length="221" mass="24727">MDFSWAESYPEVHKVCTLFQMSELSNPVKFKYRQLDQFLQDGPKCGLIALAMLAGAPTSESVQDIFESAKRLNFTYNGEMFSVLEMAELAAQHLPSDTKVQVYRGHLNNDYIKSFLLEGGVMLVPYDKAQDNSPGLCKGHKAHWAAICGCVLTENQDFYVLARHGKAKNVAVWKLKTLADSNSQLVEFSPERKLDKIEYKLPEGGINGEFGLNSQSVLINL</sequence>